<dbReference type="OrthoDB" id="1629466at2"/>
<evidence type="ECO:0000313" key="1">
    <source>
        <dbReference type="EMBL" id="BBK25024.1"/>
    </source>
</evidence>
<gene>
    <name evidence="1" type="ORF">Dia5BBH33_09590</name>
</gene>
<name>A0A8D4UU90_9FIRM</name>
<dbReference type="GeneID" id="92716171"/>
<accession>A0A8D4UU90</accession>
<sequence>MFNLPEKYTEIDGFRIPSDKAEEYKRIKARMIREAETFFHTFCEEVKKEKLVDLLGEGIVGYSSTGEMLARISLDPFELSAMNVALQRKKIREYMLATNGYDDDDYQQLLKEFEERRAEKKAQKDKNK</sequence>
<keyword evidence="2" id="KW-1185">Reference proteome</keyword>
<dbReference type="AlphaFoldDB" id="A0A8D4UU90"/>
<dbReference type="KEGG" id="dho:Dia5BBH33_09590"/>
<proteinExistence type="predicted"/>
<organism evidence="1 2">
    <name type="scientific">Dialister hominis</name>
    <dbReference type="NCBI Taxonomy" id="2582419"/>
    <lineage>
        <taxon>Bacteria</taxon>
        <taxon>Bacillati</taxon>
        <taxon>Bacillota</taxon>
        <taxon>Negativicutes</taxon>
        <taxon>Veillonellales</taxon>
        <taxon>Veillonellaceae</taxon>
        <taxon>Dialister</taxon>
    </lineage>
</organism>
<reference evidence="2" key="1">
    <citation type="submission" date="2019-05" db="EMBL/GenBank/DDBJ databases">
        <title>Complete genome sequencing of Dialister sp. strain 5BBH33.</title>
        <authorList>
            <person name="Sakamoto M."/>
            <person name="Murakami T."/>
            <person name="Mori H."/>
        </authorList>
    </citation>
    <scope>NUCLEOTIDE SEQUENCE [LARGE SCALE GENOMIC DNA]</scope>
    <source>
        <strain evidence="2">5BBH33</strain>
    </source>
</reference>
<protein>
    <submittedName>
        <fullName evidence="1">Uncharacterized protein</fullName>
    </submittedName>
</protein>
<evidence type="ECO:0000313" key="2">
    <source>
        <dbReference type="Proteomes" id="UP000320585"/>
    </source>
</evidence>
<dbReference type="EMBL" id="AP019697">
    <property type="protein sequence ID" value="BBK25024.1"/>
    <property type="molecule type" value="Genomic_DNA"/>
</dbReference>
<dbReference type="RefSeq" id="WP_022382107.1">
    <property type="nucleotide sequence ID" value="NZ_AP019697.1"/>
</dbReference>
<dbReference type="Proteomes" id="UP000320585">
    <property type="component" value="Chromosome"/>
</dbReference>